<name>A0AAV7NGT3_PLEWA</name>
<reference evidence="1" key="1">
    <citation type="journal article" date="2022" name="bioRxiv">
        <title>Sequencing and chromosome-scale assembly of the giantPleurodeles waltlgenome.</title>
        <authorList>
            <person name="Brown T."/>
            <person name="Elewa A."/>
            <person name="Iarovenko S."/>
            <person name="Subramanian E."/>
            <person name="Araus A.J."/>
            <person name="Petzold A."/>
            <person name="Susuki M."/>
            <person name="Suzuki K.-i.T."/>
            <person name="Hayashi T."/>
            <person name="Toyoda A."/>
            <person name="Oliveira C."/>
            <person name="Osipova E."/>
            <person name="Leigh N.D."/>
            <person name="Simon A."/>
            <person name="Yun M.H."/>
        </authorList>
    </citation>
    <scope>NUCLEOTIDE SEQUENCE</scope>
    <source>
        <strain evidence="1">20211129_DDA</strain>
        <tissue evidence="1">Liver</tissue>
    </source>
</reference>
<protein>
    <submittedName>
        <fullName evidence="1">Uncharacterized protein</fullName>
    </submittedName>
</protein>
<gene>
    <name evidence="1" type="ORF">NDU88_003486</name>
</gene>
<dbReference type="AlphaFoldDB" id="A0AAV7NGT3"/>
<evidence type="ECO:0000313" key="2">
    <source>
        <dbReference type="Proteomes" id="UP001066276"/>
    </source>
</evidence>
<dbReference type="EMBL" id="JANPWB010000012">
    <property type="protein sequence ID" value="KAJ1115260.1"/>
    <property type="molecule type" value="Genomic_DNA"/>
</dbReference>
<accession>A0AAV7NGT3</accession>
<dbReference type="Proteomes" id="UP001066276">
    <property type="component" value="Chromosome 8"/>
</dbReference>
<sequence length="111" mass="12714">MKRRPALEKRPSILFDLNHVYPEQKGAQNPSYRLRTRSLEAADVPSKSGPRNSTRCSPSSCIFCKEIYVSEHENEEKFVRPLERPGFNLRGLGLCMRLQPLRDKVHMTGTG</sequence>
<evidence type="ECO:0000313" key="1">
    <source>
        <dbReference type="EMBL" id="KAJ1115260.1"/>
    </source>
</evidence>
<proteinExistence type="predicted"/>
<comment type="caution">
    <text evidence="1">The sequence shown here is derived from an EMBL/GenBank/DDBJ whole genome shotgun (WGS) entry which is preliminary data.</text>
</comment>
<keyword evidence="2" id="KW-1185">Reference proteome</keyword>
<organism evidence="1 2">
    <name type="scientific">Pleurodeles waltl</name>
    <name type="common">Iberian ribbed newt</name>
    <dbReference type="NCBI Taxonomy" id="8319"/>
    <lineage>
        <taxon>Eukaryota</taxon>
        <taxon>Metazoa</taxon>
        <taxon>Chordata</taxon>
        <taxon>Craniata</taxon>
        <taxon>Vertebrata</taxon>
        <taxon>Euteleostomi</taxon>
        <taxon>Amphibia</taxon>
        <taxon>Batrachia</taxon>
        <taxon>Caudata</taxon>
        <taxon>Salamandroidea</taxon>
        <taxon>Salamandridae</taxon>
        <taxon>Pleurodelinae</taxon>
        <taxon>Pleurodeles</taxon>
    </lineage>
</organism>